<keyword evidence="3" id="KW-1185">Reference proteome</keyword>
<proteinExistence type="predicted"/>
<feature type="non-terminal residue" evidence="2">
    <location>
        <position position="1"/>
    </location>
</feature>
<evidence type="ECO:0000313" key="2">
    <source>
        <dbReference type="EMBL" id="KAF1839831.1"/>
    </source>
</evidence>
<gene>
    <name evidence="2" type="ORF">K460DRAFT_297946</name>
</gene>
<protein>
    <submittedName>
        <fullName evidence="2">Uncharacterized protein</fullName>
    </submittedName>
</protein>
<evidence type="ECO:0000256" key="1">
    <source>
        <dbReference type="SAM" id="Phobius"/>
    </source>
</evidence>
<keyword evidence="1" id="KW-0812">Transmembrane</keyword>
<dbReference type="AlphaFoldDB" id="A0A9P4G6I7"/>
<accession>A0A9P4G6I7</accession>
<sequence>ILYSNATKSRDFSKSFKKSFFFFLIVCYPEISLFRARRCTFAAFSALLISFKNLLKEIVFILSCTYNCSRFLR</sequence>
<organism evidence="2 3">
    <name type="scientific">Cucurbitaria berberidis CBS 394.84</name>
    <dbReference type="NCBI Taxonomy" id="1168544"/>
    <lineage>
        <taxon>Eukaryota</taxon>
        <taxon>Fungi</taxon>
        <taxon>Dikarya</taxon>
        <taxon>Ascomycota</taxon>
        <taxon>Pezizomycotina</taxon>
        <taxon>Dothideomycetes</taxon>
        <taxon>Pleosporomycetidae</taxon>
        <taxon>Pleosporales</taxon>
        <taxon>Pleosporineae</taxon>
        <taxon>Cucurbitariaceae</taxon>
        <taxon>Cucurbitaria</taxon>
    </lineage>
</organism>
<dbReference type="EMBL" id="ML976627">
    <property type="protein sequence ID" value="KAF1839831.1"/>
    <property type="molecule type" value="Genomic_DNA"/>
</dbReference>
<comment type="caution">
    <text evidence="2">The sequence shown here is derived from an EMBL/GenBank/DDBJ whole genome shotgun (WGS) entry which is preliminary data.</text>
</comment>
<feature type="transmembrane region" description="Helical" evidence="1">
    <location>
        <begin position="42"/>
        <end position="66"/>
    </location>
</feature>
<keyword evidence="1" id="KW-1133">Transmembrane helix</keyword>
<reference evidence="2" key="1">
    <citation type="submission" date="2020-01" db="EMBL/GenBank/DDBJ databases">
        <authorList>
            <consortium name="DOE Joint Genome Institute"/>
            <person name="Haridas S."/>
            <person name="Albert R."/>
            <person name="Binder M."/>
            <person name="Bloem J."/>
            <person name="Labutti K."/>
            <person name="Salamov A."/>
            <person name="Andreopoulos B."/>
            <person name="Baker S.E."/>
            <person name="Barry K."/>
            <person name="Bills G."/>
            <person name="Bluhm B.H."/>
            <person name="Cannon C."/>
            <person name="Castanera R."/>
            <person name="Culley D.E."/>
            <person name="Daum C."/>
            <person name="Ezra D."/>
            <person name="Gonzalez J.B."/>
            <person name="Henrissat B."/>
            <person name="Kuo A."/>
            <person name="Liang C."/>
            <person name="Lipzen A."/>
            <person name="Lutzoni F."/>
            <person name="Magnuson J."/>
            <person name="Mondo S."/>
            <person name="Nolan M."/>
            <person name="Ohm R."/>
            <person name="Pangilinan J."/>
            <person name="Park H.-J."/>
            <person name="Ramirez L."/>
            <person name="Alfaro M."/>
            <person name="Sun H."/>
            <person name="Tritt A."/>
            <person name="Yoshinaga Y."/>
            <person name="Zwiers L.-H."/>
            <person name="Turgeon B.G."/>
            <person name="Goodwin S.B."/>
            <person name="Spatafora J.W."/>
            <person name="Crous P.W."/>
            <person name="Grigoriev I.V."/>
        </authorList>
    </citation>
    <scope>NUCLEOTIDE SEQUENCE</scope>
    <source>
        <strain evidence="2">CBS 394.84</strain>
    </source>
</reference>
<evidence type="ECO:0000313" key="3">
    <source>
        <dbReference type="Proteomes" id="UP000800039"/>
    </source>
</evidence>
<keyword evidence="1" id="KW-0472">Membrane</keyword>
<name>A0A9P4G6I7_9PLEO</name>
<dbReference type="Proteomes" id="UP000800039">
    <property type="component" value="Unassembled WGS sequence"/>
</dbReference>
<feature type="transmembrane region" description="Helical" evidence="1">
    <location>
        <begin position="20"/>
        <end position="36"/>
    </location>
</feature>